<name>A0A8H7I262_9AGAM</name>
<dbReference type="PROSITE" id="PS50158">
    <property type="entry name" value="ZF_CCHC"/>
    <property type="match status" value="1"/>
</dbReference>
<dbReference type="SUPFAM" id="SSF57756">
    <property type="entry name" value="Retrovirus zinc finger-like domains"/>
    <property type="match status" value="1"/>
</dbReference>
<keyword evidence="1" id="KW-0507">mRNA processing</keyword>
<protein>
    <recommendedName>
        <fullName evidence="4">CCHC-type domain-containing protein</fullName>
    </recommendedName>
</protein>
<accession>A0A8H7I262</accession>
<dbReference type="InterPro" id="IPR036875">
    <property type="entry name" value="Znf_CCHC_sf"/>
</dbReference>
<evidence type="ECO:0000259" key="4">
    <source>
        <dbReference type="PROSITE" id="PS50158"/>
    </source>
</evidence>
<keyword evidence="2" id="KW-0862">Zinc</keyword>
<keyword evidence="2" id="KW-0863">Zinc-finger</keyword>
<keyword evidence="2" id="KW-0479">Metal-binding</keyword>
<organism evidence="5 6">
    <name type="scientific">Rhizoctonia solani</name>
    <dbReference type="NCBI Taxonomy" id="456999"/>
    <lineage>
        <taxon>Eukaryota</taxon>
        <taxon>Fungi</taxon>
        <taxon>Dikarya</taxon>
        <taxon>Basidiomycota</taxon>
        <taxon>Agaricomycotina</taxon>
        <taxon>Agaricomycetes</taxon>
        <taxon>Cantharellales</taxon>
        <taxon>Ceratobasidiaceae</taxon>
        <taxon>Rhizoctonia</taxon>
    </lineage>
</organism>
<gene>
    <name evidence="5" type="ORF">RHS01_11139</name>
</gene>
<dbReference type="GO" id="GO:0008270">
    <property type="term" value="F:zinc ion binding"/>
    <property type="evidence" value="ECO:0007669"/>
    <property type="project" value="UniProtKB-KW"/>
</dbReference>
<feature type="domain" description="CCHC-type" evidence="4">
    <location>
        <begin position="99"/>
        <end position="113"/>
    </location>
</feature>
<dbReference type="GO" id="GO:0003676">
    <property type="term" value="F:nucleic acid binding"/>
    <property type="evidence" value="ECO:0007669"/>
    <property type="project" value="InterPro"/>
</dbReference>
<proteinExistence type="predicted"/>
<dbReference type="AlphaFoldDB" id="A0A8H7I262"/>
<evidence type="ECO:0000256" key="2">
    <source>
        <dbReference type="PROSITE-ProRule" id="PRU00047"/>
    </source>
</evidence>
<feature type="region of interest" description="Disordered" evidence="3">
    <location>
        <begin position="1"/>
        <end position="85"/>
    </location>
</feature>
<evidence type="ECO:0000256" key="1">
    <source>
        <dbReference type="ARBA" id="ARBA00022664"/>
    </source>
</evidence>
<dbReference type="Proteomes" id="UP000614334">
    <property type="component" value="Unassembled WGS sequence"/>
</dbReference>
<evidence type="ECO:0000256" key="3">
    <source>
        <dbReference type="SAM" id="MobiDB-lite"/>
    </source>
</evidence>
<comment type="caution">
    <text evidence="5">The sequence shown here is derived from an EMBL/GenBank/DDBJ whole genome shotgun (WGS) entry which is preliminary data.</text>
</comment>
<dbReference type="GO" id="GO:0006397">
    <property type="term" value="P:mRNA processing"/>
    <property type="evidence" value="ECO:0007669"/>
    <property type="project" value="UniProtKB-KW"/>
</dbReference>
<evidence type="ECO:0000313" key="5">
    <source>
        <dbReference type="EMBL" id="KAF8747998.1"/>
    </source>
</evidence>
<dbReference type="EMBL" id="JACYCF010000052">
    <property type="protein sequence ID" value="KAF8747998.1"/>
    <property type="molecule type" value="Genomic_DNA"/>
</dbReference>
<evidence type="ECO:0000313" key="6">
    <source>
        <dbReference type="Proteomes" id="UP000614334"/>
    </source>
</evidence>
<dbReference type="InterPro" id="IPR001878">
    <property type="entry name" value="Znf_CCHC"/>
</dbReference>
<reference evidence="5" key="1">
    <citation type="submission" date="2020-09" db="EMBL/GenBank/DDBJ databases">
        <title>Comparative genome analyses of four rice-infecting Rhizoctonia solani isolates reveal extensive enrichment of homogalacturonan modification genes.</title>
        <authorList>
            <person name="Lee D.-Y."/>
            <person name="Jeon J."/>
            <person name="Kim K.-T."/>
            <person name="Cheong K."/>
            <person name="Song H."/>
            <person name="Choi G."/>
            <person name="Ko J."/>
            <person name="Opiyo S.O."/>
            <person name="Zuo S."/>
            <person name="Madhav S."/>
            <person name="Lee Y.-H."/>
            <person name="Wang G.-L."/>
        </authorList>
    </citation>
    <scope>NUCLEOTIDE SEQUENCE</scope>
    <source>
        <strain evidence="5">AG1-IA B2</strain>
    </source>
</reference>
<sequence>MRGLYHKVQNPGNGTGLEQRGPEASLPVASTGRTRHLSSTTLSAKSALATHQGTISLASHPPTRGTSTGQQATKPGRLSSDPNFVSKEERNCRRAEGLCIKCGKLGHKFAECRTGWKAMPKEEGIKKEAAKVGEESGPELGKD</sequence>
<feature type="compositionally biased region" description="Low complexity" evidence="3">
    <location>
        <begin position="37"/>
        <end position="50"/>
    </location>
</feature>
<feature type="region of interest" description="Disordered" evidence="3">
    <location>
        <begin position="122"/>
        <end position="143"/>
    </location>
</feature>
<feature type="compositionally biased region" description="Polar residues" evidence="3">
    <location>
        <begin position="64"/>
        <end position="73"/>
    </location>
</feature>